<dbReference type="CDD" id="cd11651">
    <property type="entry name" value="YPK1_N_like"/>
    <property type="match status" value="1"/>
</dbReference>
<evidence type="ECO:0000256" key="4">
    <source>
        <dbReference type="ARBA" id="ARBA00022679"/>
    </source>
</evidence>
<reference evidence="14 15" key="1">
    <citation type="submission" date="2009-12" db="EMBL/GenBank/DDBJ databases">
        <title>The draft genome of Batrachochytrium dendrobatidis.</title>
        <authorList>
            <consortium name="US DOE Joint Genome Institute (JGI-PGF)"/>
            <person name="Kuo A."/>
            <person name="Salamov A."/>
            <person name="Schmutz J."/>
            <person name="Lucas S."/>
            <person name="Pitluck S."/>
            <person name="Rosenblum E."/>
            <person name="Stajich J."/>
            <person name="Eisen M."/>
            <person name="Grigoriev I.V."/>
        </authorList>
    </citation>
    <scope>NUCLEOTIDE SEQUENCE [LARGE SCALE GENOMIC DNA]</scope>
    <source>
        <strain evidence="15">JAM81 / FGSC 10211</strain>
    </source>
</reference>
<feature type="domain" description="AGC-kinase C-terminal" evidence="13">
    <location>
        <begin position="502"/>
        <end position="573"/>
    </location>
</feature>
<dbReference type="Pfam" id="PF00069">
    <property type="entry name" value="Pkinase"/>
    <property type="match status" value="1"/>
</dbReference>
<dbReference type="FunFam" id="1.10.510.10:FF:000008">
    <property type="entry name" value="Non-specific serine/threonine protein kinase"/>
    <property type="match status" value="1"/>
</dbReference>
<dbReference type="InterPro" id="IPR000961">
    <property type="entry name" value="AGC-kinase_C"/>
</dbReference>
<dbReference type="Gene3D" id="1.10.510.10">
    <property type="entry name" value="Transferase(Phosphotransferase) domain 1"/>
    <property type="match status" value="1"/>
</dbReference>
<evidence type="ECO:0000256" key="9">
    <source>
        <dbReference type="ARBA" id="ARBA00048679"/>
    </source>
</evidence>
<keyword evidence="3" id="KW-0597">Phosphoprotein</keyword>
<evidence type="ECO:0000256" key="11">
    <source>
        <dbReference type="SAM" id="MobiDB-lite"/>
    </source>
</evidence>
<organism evidence="14 15">
    <name type="scientific">Batrachochytrium dendrobatidis (strain JAM81 / FGSC 10211)</name>
    <name type="common">Frog chytrid fungus</name>
    <dbReference type="NCBI Taxonomy" id="684364"/>
    <lineage>
        <taxon>Eukaryota</taxon>
        <taxon>Fungi</taxon>
        <taxon>Fungi incertae sedis</taxon>
        <taxon>Chytridiomycota</taxon>
        <taxon>Chytridiomycota incertae sedis</taxon>
        <taxon>Chytridiomycetes</taxon>
        <taxon>Rhizophydiales</taxon>
        <taxon>Rhizophydiales incertae sedis</taxon>
        <taxon>Batrachochytrium</taxon>
    </lineage>
</organism>
<dbReference type="Gene3D" id="3.30.200.20">
    <property type="entry name" value="Phosphorylase Kinase, domain 1"/>
    <property type="match status" value="1"/>
</dbReference>
<keyword evidence="6" id="KW-0418">Kinase</keyword>
<dbReference type="PROSITE" id="PS00107">
    <property type="entry name" value="PROTEIN_KINASE_ATP"/>
    <property type="match status" value="1"/>
</dbReference>
<evidence type="ECO:0000256" key="2">
    <source>
        <dbReference type="ARBA" id="ARBA00022527"/>
    </source>
</evidence>
<dbReference type="GO" id="GO:0106310">
    <property type="term" value="F:protein serine kinase activity"/>
    <property type="evidence" value="ECO:0007669"/>
    <property type="project" value="RHEA"/>
</dbReference>
<dbReference type="SMART" id="SM00133">
    <property type="entry name" value="S_TK_X"/>
    <property type="match status" value="1"/>
</dbReference>
<keyword evidence="4" id="KW-0808">Transferase</keyword>
<dbReference type="FunFam" id="3.30.200.20:FF:000048">
    <property type="entry name" value="Non-specific serine/threonine protein kinase"/>
    <property type="match status" value="1"/>
</dbReference>
<evidence type="ECO:0000256" key="1">
    <source>
        <dbReference type="ARBA" id="ARBA00012513"/>
    </source>
</evidence>
<dbReference type="PANTHER" id="PTHR24351">
    <property type="entry name" value="RIBOSOMAL PROTEIN S6 KINASE"/>
    <property type="match status" value="1"/>
</dbReference>
<evidence type="ECO:0000259" key="12">
    <source>
        <dbReference type="PROSITE" id="PS50011"/>
    </source>
</evidence>
<comment type="catalytic activity">
    <reaction evidence="8">
        <text>L-threonyl-[protein] + ATP = O-phospho-L-threonyl-[protein] + ADP + H(+)</text>
        <dbReference type="Rhea" id="RHEA:46608"/>
        <dbReference type="Rhea" id="RHEA-COMP:11060"/>
        <dbReference type="Rhea" id="RHEA-COMP:11605"/>
        <dbReference type="ChEBI" id="CHEBI:15378"/>
        <dbReference type="ChEBI" id="CHEBI:30013"/>
        <dbReference type="ChEBI" id="CHEBI:30616"/>
        <dbReference type="ChEBI" id="CHEBI:61977"/>
        <dbReference type="ChEBI" id="CHEBI:456216"/>
        <dbReference type="EC" id="2.7.11.1"/>
    </reaction>
</comment>
<accession>F4P2K9</accession>
<dbReference type="PROSITE" id="PS50011">
    <property type="entry name" value="PROTEIN_KINASE_DOM"/>
    <property type="match status" value="1"/>
</dbReference>
<dbReference type="InterPro" id="IPR017892">
    <property type="entry name" value="Pkinase_C"/>
</dbReference>
<feature type="compositionally biased region" description="Polar residues" evidence="11">
    <location>
        <begin position="69"/>
        <end position="79"/>
    </location>
</feature>
<feature type="compositionally biased region" description="Low complexity" evidence="11">
    <location>
        <begin position="50"/>
        <end position="61"/>
    </location>
</feature>
<protein>
    <recommendedName>
        <fullName evidence="1">non-specific serine/threonine protein kinase</fullName>
        <ecNumber evidence="1">2.7.11.1</ecNumber>
    </recommendedName>
</protein>
<comment type="catalytic activity">
    <reaction evidence="9">
        <text>L-seryl-[protein] + ATP = O-phospho-L-seryl-[protein] + ADP + H(+)</text>
        <dbReference type="Rhea" id="RHEA:17989"/>
        <dbReference type="Rhea" id="RHEA-COMP:9863"/>
        <dbReference type="Rhea" id="RHEA-COMP:11604"/>
        <dbReference type="ChEBI" id="CHEBI:15378"/>
        <dbReference type="ChEBI" id="CHEBI:29999"/>
        <dbReference type="ChEBI" id="CHEBI:30616"/>
        <dbReference type="ChEBI" id="CHEBI:83421"/>
        <dbReference type="ChEBI" id="CHEBI:456216"/>
        <dbReference type="EC" id="2.7.11.1"/>
    </reaction>
</comment>
<feature type="binding site" evidence="10">
    <location>
        <position position="279"/>
    </location>
    <ligand>
        <name>ATP</name>
        <dbReference type="ChEBI" id="CHEBI:30616"/>
    </ligand>
</feature>
<dbReference type="PROSITE" id="PS51285">
    <property type="entry name" value="AGC_KINASE_CTER"/>
    <property type="match status" value="1"/>
</dbReference>
<dbReference type="InterPro" id="IPR008271">
    <property type="entry name" value="Ser/Thr_kinase_AS"/>
</dbReference>
<dbReference type="SUPFAM" id="SSF56112">
    <property type="entry name" value="Protein kinase-like (PK-like)"/>
    <property type="match status" value="1"/>
</dbReference>
<evidence type="ECO:0000256" key="6">
    <source>
        <dbReference type="ARBA" id="ARBA00022777"/>
    </source>
</evidence>
<evidence type="ECO:0000313" key="15">
    <source>
        <dbReference type="Proteomes" id="UP000007241"/>
    </source>
</evidence>
<feature type="region of interest" description="Disordered" evidence="11">
    <location>
        <begin position="48"/>
        <end position="79"/>
    </location>
</feature>
<dbReference type="EC" id="2.7.11.1" evidence="1"/>
<keyword evidence="15" id="KW-1185">Reference proteome</keyword>
<dbReference type="AlphaFoldDB" id="F4P2K9"/>
<dbReference type="GO" id="GO:0005524">
    <property type="term" value="F:ATP binding"/>
    <property type="evidence" value="ECO:0007669"/>
    <property type="project" value="UniProtKB-UniRule"/>
</dbReference>
<dbReference type="InParanoid" id="F4P2K9"/>
<dbReference type="PROSITE" id="PS00108">
    <property type="entry name" value="PROTEIN_KINASE_ST"/>
    <property type="match status" value="1"/>
</dbReference>
<evidence type="ECO:0000313" key="14">
    <source>
        <dbReference type="EMBL" id="EGF80480.1"/>
    </source>
</evidence>
<dbReference type="OrthoDB" id="63267at2759"/>
<evidence type="ECO:0000256" key="8">
    <source>
        <dbReference type="ARBA" id="ARBA00047899"/>
    </source>
</evidence>
<gene>
    <name evidence="14" type="ORF">BATDEDRAFT_25092</name>
</gene>
<evidence type="ECO:0000256" key="10">
    <source>
        <dbReference type="PROSITE-ProRule" id="PRU10141"/>
    </source>
</evidence>
<feature type="domain" description="Protein kinase" evidence="12">
    <location>
        <begin position="246"/>
        <end position="501"/>
    </location>
</feature>
<dbReference type="InterPro" id="IPR000719">
    <property type="entry name" value="Prot_kinase_dom"/>
</dbReference>
<evidence type="ECO:0000256" key="5">
    <source>
        <dbReference type="ARBA" id="ARBA00022741"/>
    </source>
</evidence>
<dbReference type="FunCoup" id="F4P2K9">
    <property type="interactions" value="346"/>
</dbReference>
<dbReference type="InterPro" id="IPR011009">
    <property type="entry name" value="Kinase-like_dom_sf"/>
</dbReference>
<dbReference type="OMA" id="DQFQGFS"/>
<dbReference type="RefSeq" id="XP_006679013.1">
    <property type="nucleotide sequence ID" value="XM_006678950.1"/>
</dbReference>
<dbReference type="GO" id="GO:0004674">
    <property type="term" value="F:protein serine/threonine kinase activity"/>
    <property type="evidence" value="ECO:0000318"/>
    <property type="project" value="GO_Central"/>
</dbReference>
<dbReference type="HOGENOM" id="CLU_000288_120_1_1"/>
<keyword evidence="7 10" id="KW-0067">ATP-binding</keyword>
<dbReference type="InterPro" id="IPR017441">
    <property type="entry name" value="Protein_kinase_ATP_BS"/>
</dbReference>
<dbReference type="SMART" id="SM00220">
    <property type="entry name" value="S_TKc"/>
    <property type="match status" value="1"/>
</dbReference>
<evidence type="ECO:0000259" key="13">
    <source>
        <dbReference type="PROSITE" id="PS51285"/>
    </source>
</evidence>
<dbReference type="EMBL" id="GL882884">
    <property type="protein sequence ID" value="EGF80480.1"/>
    <property type="molecule type" value="Genomic_DNA"/>
</dbReference>
<dbReference type="GeneID" id="18238684"/>
<dbReference type="STRING" id="684364.F4P2K9"/>
<keyword evidence="2" id="KW-0723">Serine/threonine-protein kinase</keyword>
<name>F4P2K9_BATDJ</name>
<dbReference type="GO" id="GO:0005634">
    <property type="term" value="C:nucleus"/>
    <property type="evidence" value="ECO:0000318"/>
    <property type="project" value="GO_Central"/>
</dbReference>
<keyword evidence="5 10" id="KW-0547">Nucleotide-binding</keyword>
<sequence length="603" mass="66461">MTKMGHLTQQQHLLHPWQSVRYCISSCPDLHYVTNSIFSFLNPTGTPTAGSGRSPSVGGPPTSEPNKDNPASTVSNAIPSNVTSTSAASTQFPQTLSGPGLLLIKILETRKLMMPDGSSVQLSGSTGKDDGLLPFAIIEMDKMEVLAKAIDGNSSTTLANWQSRANFDISRPCEATISIYVPGPNRSEVMIGLVRIKPTFVDQKLEEHWFPLVSMNGSDKPESIGEIRVQFVFRVAKNKHLAVEDFELLKVIGKGSFGKVMQVRKKDTGRTYAMKIIKKAHIVERDEVSHTLAERNVLTKLQHPFIVPLKYSFQSSEKLYLVLAFVNGGELFHHLQQEGKFSEDRAKFYTAELLCALECLHGLNIIYRDLKPENILLDYSGHISLCDFGLCKLNMKEGNKTNTFCGTPEYLAPEVLIGQGYTKSVDWWTLGILLYEMLSGLPPFYDENTNIMYRKILQDELKFGDDMSPDAINLLSKLLNRDSAARLGANGAQEIKSHPFFAEVDWRKLMGRKYAPPFRPNVASATDTSNFDEEFTAEAPTDSLAETSQLSDAVQQQFQGFTYQATEAIAGSIAAGSMMGGTNSAISGSYAPQRPAGGMRGAR</sequence>
<dbReference type="Proteomes" id="UP000007241">
    <property type="component" value="Unassembled WGS sequence"/>
</dbReference>
<evidence type="ECO:0000256" key="3">
    <source>
        <dbReference type="ARBA" id="ARBA00022553"/>
    </source>
</evidence>
<dbReference type="GO" id="GO:0005737">
    <property type="term" value="C:cytoplasm"/>
    <property type="evidence" value="ECO:0000318"/>
    <property type="project" value="GO_Central"/>
</dbReference>
<proteinExistence type="predicted"/>
<evidence type="ECO:0000256" key="7">
    <source>
        <dbReference type="ARBA" id="ARBA00022840"/>
    </source>
</evidence>
<dbReference type="Pfam" id="PF00433">
    <property type="entry name" value="Pkinase_C"/>
    <property type="match status" value="1"/>
</dbReference>